<gene>
    <name evidence="1" type="ORF">A0J61_07137</name>
</gene>
<proteinExistence type="predicted"/>
<keyword evidence="2" id="KW-1185">Reference proteome</keyword>
<protein>
    <submittedName>
        <fullName evidence="1">Uncharacterized protein</fullName>
    </submittedName>
</protein>
<evidence type="ECO:0000313" key="2">
    <source>
        <dbReference type="Proteomes" id="UP000093000"/>
    </source>
</evidence>
<name>A0A1C7N6P7_9FUNG</name>
<dbReference type="AlphaFoldDB" id="A0A1C7N6P7"/>
<dbReference type="Proteomes" id="UP000093000">
    <property type="component" value="Unassembled WGS sequence"/>
</dbReference>
<organism evidence="1 2">
    <name type="scientific">Choanephora cucurbitarum</name>
    <dbReference type="NCBI Taxonomy" id="101091"/>
    <lineage>
        <taxon>Eukaryota</taxon>
        <taxon>Fungi</taxon>
        <taxon>Fungi incertae sedis</taxon>
        <taxon>Mucoromycota</taxon>
        <taxon>Mucoromycotina</taxon>
        <taxon>Mucoromycetes</taxon>
        <taxon>Mucorales</taxon>
        <taxon>Mucorineae</taxon>
        <taxon>Choanephoraceae</taxon>
        <taxon>Choanephoroideae</taxon>
        <taxon>Choanephora</taxon>
    </lineage>
</organism>
<sequence length="132" mass="15404">MSVTHIIFLVIRTYIHSKKPTTKIYPSDFLIQNRSQVNTSSEKLKSFRVLWIADFKFLSKEEDIQADVKTNFVWEDEEEASITASKRIGYSHGQNVGYDEGEWKVEEEECYAYITNYRRRAVGNALQGKKTL</sequence>
<comment type="caution">
    <text evidence="1">The sequence shown here is derived from an EMBL/GenBank/DDBJ whole genome shotgun (WGS) entry which is preliminary data.</text>
</comment>
<dbReference type="InParanoid" id="A0A1C7N6P7"/>
<dbReference type="EMBL" id="LUGH01000466">
    <property type="protein sequence ID" value="OBZ84813.1"/>
    <property type="molecule type" value="Genomic_DNA"/>
</dbReference>
<accession>A0A1C7N6P7</accession>
<reference evidence="1 2" key="1">
    <citation type="submission" date="2016-03" db="EMBL/GenBank/DDBJ databases">
        <title>Choanephora cucurbitarum.</title>
        <authorList>
            <person name="Min B."/>
            <person name="Park H."/>
            <person name="Park J.-H."/>
            <person name="Shin H.-D."/>
            <person name="Choi I.-G."/>
        </authorList>
    </citation>
    <scope>NUCLEOTIDE SEQUENCE [LARGE SCALE GENOMIC DNA]</scope>
    <source>
        <strain evidence="1 2">KUS-F28377</strain>
    </source>
</reference>
<evidence type="ECO:0000313" key="1">
    <source>
        <dbReference type="EMBL" id="OBZ84813.1"/>
    </source>
</evidence>